<evidence type="ECO:0000313" key="2">
    <source>
        <dbReference type="EMBL" id="BAO42707.1"/>
    </source>
</evidence>
<feature type="transmembrane region" description="Helical" evidence="1">
    <location>
        <begin position="84"/>
        <end position="109"/>
    </location>
</feature>
<proteinExistence type="predicted"/>
<dbReference type="GeneID" id="34718583"/>
<dbReference type="GO" id="GO:0006673">
    <property type="term" value="P:inositol phosphoceramide metabolic process"/>
    <property type="evidence" value="ECO:0007669"/>
    <property type="project" value="InterPro"/>
</dbReference>
<name>W0TGD4_KLUMD</name>
<feature type="transmembrane region" description="Helical" evidence="1">
    <location>
        <begin position="12"/>
        <end position="32"/>
    </location>
</feature>
<dbReference type="RefSeq" id="XP_022678440.1">
    <property type="nucleotide sequence ID" value="XM_022822150.1"/>
</dbReference>
<dbReference type="VEuPathDB" id="FungiDB:KLMA_80396"/>
<evidence type="ECO:0000313" key="3">
    <source>
        <dbReference type="Proteomes" id="UP000065495"/>
    </source>
</evidence>
<feature type="transmembrane region" description="Helical" evidence="1">
    <location>
        <begin position="52"/>
        <end position="72"/>
    </location>
</feature>
<dbReference type="KEGG" id="kmx:KLMA_80396"/>
<reference evidence="2 3" key="1">
    <citation type="journal article" date="2015" name="Biotechnol. Biofuels">
        <title>Genetic basis of the highly efficient yeast Kluyveromyces marxianus: complete genome sequence and transcriptome analyses.</title>
        <authorList>
            <person name="Lertwattanasakul N."/>
            <person name="Kosaka T."/>
            <person name="Hosoyama A."/>
            <person name="Suzuki Y."/>
            <person name="Rodrussamee N."/>
            <person name="Matsutani M."/>
            <person name="Murata M."/>
            <person name="Fujimoto N."/>
            <person name="Suprayogi"/>
            <person name="Tsuchikane K."/>
            <person name="Limtong S."/>
            <person name="Fujita N."/>
            <person name="Yamada M."/>
        </authorList>
    </citation>
    <scope>NUCLEOTIDE SEQUENCE [LARGE SCALE GENOMIC DNA]</scope>
    <source>
        <strain evidence="3">DMKU3-1042 / BCC 29191 / NBRC 104275</strain>
    </source>
</reference>
<evidence type="ECO:0000256" key="1">
    <source>
        <dbReference type="SAM" id="Phobius"/>
    </source>
</evidence>
<keyword evidence="1" id="KW-1133">Transmembrane helix</keyword>
<dbReference type="GO" id="GO:0070917">
    <property type="term" value="F:inositol phosphoceramide synthase regulator activity"/>
    <property type="evidence" value="ECO:0007669"/>
    <property type="project" value="InterPro"/>
</dbReference>
<dbReference type="Proteomes" id="UP000065495">
    <property type="component" value="Chromosome 8"/>
</dbReference>
<dbReference type="AlphaFoldDB" id="W0TGD4"/>
<dbReference type="InterPro" id="IPR013862">
    <property type="entry name" value="Kei1"/>
</dbReference>
<feature type="transmembrane region" description="Helical" evidence="1">
    <location>
        <begin position="155"/>
        <end position="179"/>
    </location>
</feature>
<organism evidence="2 3">
    <name type="scientific">Kluyveromyces marxianus (strain DMKU3-1042 / BCC 29191 / NBRC 104275)</name>
    <name type="common">Yeast</name>
    <name type="synonym">Candida kefyr</name>
    <dbReference type="NCBI Taxonomy" id="1003335"/>
    <lineage>
        <taxon>Eukaryota</taxon>
        <taxon>Fungi</taxon>
        <taxon>Dikarya</taxon>
        <taxon>Ascomycota</taxon>
        <taxon>Saccharomycotina</taxon>
        <taxon>Saccharomycetes</taxon>
        <taxon>Saccharomycetales</taxon>
        <taxon>Saccharomycetaceae</taxon>
        <taxon>Kluyveromyces</taxon>
    </lineage>
</organism>
<dbReference type="PANTHER" id="PTHR28077">
    <property type="entry name" value="INOSITOL PHOSPHORYLCERAMIDE SYNTHASE REGULATORY SUBUNIT KEI1"/>
    <property type="match status" value="1"/>
</dbReference>
<dbReference type="OrthoDB" id="3338076at2759"/>
<sequence>MQSSTAMVHLPQTFLSYPLYIGVEIALGVVVLNKFSGMYGILALFTGHPLDLMQWIFYIWSVFCLVVFIAGLKQVYKPTLLTMSTVTFIFTVDTFIGCLYCLWFTAIWFSQEEPVKPLKSAGSPLGPAHENKLATQKGTSLNNNASQSASAGYEFLFIMLLTLIPQAIRFYFNFIIIAFEQQLLHSGKFTFDQNDIEVNLHNRNVLFRWKYNFEKWCYYLCRRYL</sequence>
<dbReference type="GO" id="GO:0070916">
    <property type="term" value="C:inositol phosphoceramide synthase complex"/>
    <property type="evidence" value="ECO:0007669"/>
    <property type="project" value="TreeGrafter"/>
</dbReference>
<keyword evidence="1" id="KW-0812">Transmembrane</keyword>
<dbReference type="EMBL" id="AP012220">
    <property type="protein sequence ID" value="BAO42707.1"/>
    <property type="molecule type" value="Genomic_DNA"/>
</dbReference>
<dbReference type="PANTHER" id="PTHR28077:SF1">
    <property type="entry name" value="INOSITOL PHOSPHORYLCERAMIDE SYNTHASE REGULATORY SUBUNIT KEI1"/>
    <property type="match status" value="1"/>
</dbReference>
<protein>
    <submittedName>
        <fullName evidence="2">UPF0596 Golgi apparatus membrane protein YDR367W</fullName>
    </submittedName>
</protein>
<dbReference type="GO" id="GO:0000139">
    <property type="term" value="C:Golgi membrane"/>
    <property type="evidence" value="ECO:0007669"/>
    <property type="project" value="TreeGrafter"/>
</dbReference>
<keyword evidence="1" id="KW-0472">Membrane</keyword>
<accession>W0TGD4</accession>
<gene>
    <name evidence="2" type="primary">KEI1</name>
    <name evidence="2" type="ORF">KLMA_80396</name>
</gene>
<dbReference type="Pfam" id="PF08552">
    <property type="entry name" value="Kei1"/>
    <property type="match status" value="1"/>
</dbReference>